<feature type="disulfide bond" evidence="6">
    <location>
        <begin position="125"/>
        <end position="145"/>
    </location>
</feature>
<comment type="subcellular location">
    <subcellularLocation>
        <location evidence="1 7">Membrane</location>
        <topology evidence="1 7">Multi-pass membrane protein</topology>
    </subcellularLocation>
</comment>
<dbReference type="Gene3D" id="1.10.1450.10">
    <property type="entry name" value="Tetraspanin"/>
    <property type="match status" value="1"/>
</dbReference>
<evidence type="ECO:0000313" key="8">
    <source>
        <dbReference type="EMBL" id="RZC37458.1"/>
    </source>
</evidence>
<accession>A0A482VYJ4</accession>
<dbReference type="OrthoDB" id="71600at2759"/>
<feature type="disulfide bond" evidence="6">
    <location>
        <begin position="124"/>
        <end position="160"/>
    </location>
</feature>
<dbReference type="PIRSF" id="PIRSF002419">
    <property type="entry name" value="Tetraspanin"/>
    <property type="match status" value="1"/>
</dbReference>
<dbReference type="InterPro" id="IPR000301">
    <property type="entry name" value="Tetraspanin_animals"/>
</dbReference>
<evidence type="ECO:0000256" key="2">
    <source>
        <dbReference type="ARBA" id="ARBA00006840"/>
    </source>
</evidence>
<dbReference type="CDD" id="cd03127">
    <property type="entry name" value="tetraspanin_LEL"/>
    <property type="match status" value="1"/>
</dbReference>
<keyword evidence="3 7" id="KW-0812">Transmembrane</keyword>
<proteinExistence type="inferred from homology"/>
<dbReference type="InterPro" id="IPR008952">
    <property type="entry name" value="Tetraspanin_EC2_sf"/>
</dbReference>
<evidence type="ECO:0000256" key="7">
    <source>
        <dbReference type="RuleBase" id="RU361218"/>
    </source>
</evidence>
<dbReference type="PRINTS" id="PR00259">
    <property type="entry name" value="TMFOUR"/>
</dbReference>
<dbReference type="GO" id="GO:0005886">
    <property type="term" value="C:plasma membrane"/>
    <property type="evidence" value="ECO:0007669"/>
    <property type="project" value="TreeGrafter"/>
</dbReference>
<dbReference type="InterPro" id="IPR018499">
    <property type="entry name" value="Tetraspanin/Peripherin"/>
</dbReference>
<dbReference type="PANTHER" id="PTHR19282:SF521">
    <property type="entry name" value="IP01817P-RELATED"/>
    <property type="match status" value="1"/>
</dbReference>
<evidence type="ECO:0000256" key="6">
    <source>
        <dbReference type="PIRSR" id="PIRSR002419-1"/>
    </source>
</evidence>
<feature type="transmembrane region" description="Helical" evidence="7">
    <location>
        <begin position="31"/>
        <end position="52"/>
    </location>
</feature>
<gene>
    <name evidence="8" type="ORF">BDFB_003373</name>
</gene>
<dbReference type="PANTHER" id="PTHR19282">
    <property type="entry name" value="TETRASPANIN"/>
    <property type="match status" value="1"/>
</dbReference>
<evidence type="ECO:0000256" key="5">
    <source>
        <dbReference type="ARBA" id="ARBA00023136"/>
    </source>
</evidence>
<dbReference type="AlphaFoldDB" id="A0A482VYJ4"/>
<comment type="caution">
    <text evidence="7">Lacks conserved residue(s) required for the propagation of feature annotation.</text>
</comment>
<sequence>ICGIVLIAIGGVLLANENKGLESFTKFSVGGFAIGVGVIIFLIAAFGCFGALKGNSCLLTTYAVILIILFILQIVLGALSFVALQNDGGELDDKITKIVRETFTNESQDIIDDIQREASGIFECCGVSGSTYWTEEIGYTPNSCCENDDCVNNQPYQQGCITAFKDIISRYVLVIGIVVIVFGVIEVN</sequence>
<comment type="caution">
    <text evidence="8">The sequence shown here is derived from an EMBL/GenBank/DDBJ whole genome shotgun (WGS) entry which is preliminary data.</text>
</comment>
<name>A0A482VYJ4_ASBVE</name>
<keyword evidence="9" id="KW-1185">Reference proteome</keyword>
<feature type="non-terminal residue" evidence="8">
    <location>
        <position position="1"/>
    </location>
</feature>
<organism evidence="8 9">
    <name type="scientific">Asbolus verrucosus</name>
    <name type="common">Desert ironclad beetle</name>
    <dbReference type="NCBI Taxonomy" id="1661398"/>
    <lineage>
        <taxon>Eukaryota</taxon>
        <taxon>Metazoa</taxon>
        <taxon>Ecdysozoa</taxon>
        <taxon>Arthropoda</taxon>
        <taxon>Hexapoda</taxon>
        <taxon>Insecta</taxon>
        <taxon>Pterygota</taxon>
        <taxon>Neoptera</taxon>
        <taxon>Endopterygota</taxon>
        <taxon>Coleoptera</taxon>
        <taxon>Polyphaga</taxon>
        <taxon>Cucujiformia</taxon>
        <taxon>Tenebrionidae</taxon>
        <taxon>Pimeliinae</taxon>
        <taxon>Asbolus</taxon>
    </lineage>
</organism>
<dbReference type="EMBL" id="QDEB01052464">
    <property type="protein sequence ID" value="RZC37458.1"/>
    <property type="molecule type" value="Genomic_DNA"/>
</dbReference>
<comment type="similarity">
    <text evidence="2 7">Belongs to the tetraspanin (TM4SF) family.</text>
</comment>
<evidence type="ECO:0000256" key="4">
    <source>
        <dbReference type="ARBA" id="ARBA00022989"/>
    </source>
</evidence>
<dbReference type="Proteomes" id="UP000292052">
    <property type="component" value="Unassembled WGS sequence"/>
</dbReference>
<evidence type="ECO:0000256" key="3">
    <source>
        <dbReference type="ARBA" id="ARBA00022692"/>
    </source>
</evidence>
<protein>
    <recommendedName>
        <fullName evidence="7">Tetraspanin</fullName>
    </recommendedName>
</protein>
<evidence type="ECO:0000256" key="1">
    <source>
        <dbReference type="ARBA" id="ARBA00004141"/>
    </source>
</evidence>
<dbReference type="Pfam" id="PF00335">
    <property type="entry name" value="Tetraspanin"/>
    <property type="match status" value="1"/>
</dbReference>
<feature type="transmembrane region" description="Helical" evidence="7">
    <location>
        <begin position="167"/>
        <end position="185"/>
    </location>
</feature>
<keyword evidence="5 7" id="KW-0472">Membrane</keyword>
<keyword evidence="4 7" id="KW-1133">Transmembrane helix</keyword>
<reference evidence="8 9" key="1">
    <citation type="submission" date="2017-03" db="EMBL/GenBank/DDBJ databases">
        <title>Genome of the blue death feigning beetle - Asbolus verrucosus.</title>
        <authorList>
            <person name="Rider S.D."/>
        </authorList>
    </citation>
    <scope>NUCLEOTIDE SEQUENCE [LARGE SCALE GENOMIC DNA]</scope>
    <source>
        <strain evidence="8">Butters</strain>
        <tissue evidence="8">Head and leg muscle</tissue>
    </source>
</reference>
<evidence type="ECO:0000313" key="9">
    <source>
        <dbReference type="Proteomes" id="UP000292052"/>
    </source>
</evidence>
<dbReference type="SUPFAM" id="SSF48652">
    <property type="entry name" value="Tetraspanin"/>
    <property type="match status" value="1"/>
</dbReference>
<feature type="transmembrane region" description="Helical" evidence="7">
    <location>
        <begin position="59"/>
        <end position="84"/>
    </location>
</feature>
<keyword evidence="6" id="KW-1015">Disulfide bond</keyword>